<keyword evidence="8" id="KW-0732">Signal</keyword>
<proteinExistence type="inferred from homology"/>
<evidence type="ECO:0000256" key="6">
    <source>
        <dbReference type="ARBA" id="ARBA00023316"/>
    </source>
</evidence>
<keyword evidence="11" id="KW-1185">Reference proteome</keyword>
<dbReference type="Gene3D" id="2.40.440.10">
    <property type="entry name" value="L,D-transpeptidase catalytic domain-like"/>
    <property type="match status" value="1"/>
</dbReference>
<protein>
    <submittedName>
        <fullName evidence="10">L,D-transpeptidase family protein</fullName>
    </submittedName>
</protein>
<evidence type="ECO:0000256" key="1">
    <source>
        <dbReference type="ARBA" id="ARBA00004752"/>
    </source>
</evidence>
<evidence type="ECO:0000313" key="11">
    <source>
        <dbReference type="Proteomes" id="UP001205890"/>
    </source>
</evidence>
<dbReference type="InterPro" id="IPR005490">
    <property type="entry name" value="LD_TPept_cat_dom"/>
</dbReference>
<dbReference type="CDD" id="cd16913">
    <property type="entry name" value="YkuD_like"/>
    <property type="match status" value="1"/>
</dbReference>
<dbReference type="InterPro" id="IPR036366">
    <property type="entry name" value="PGBDSf"/>
</dbReference>
<dbReference type="Proteomes" id="UP001205890">
    <property type="component" value="Unassembled WGS sequence"/>
</dbReference>
<feature type="domain" description="L,D-TPase catalytic" evidence="9">
    <location>
        <begin position="398"/>
        <end position="568"/>
    </location>
</feature>
<dbReference type="InterPro" id="IPR038063">
    <property type="entry name" value="Transpep_catalytic_dom"/>
</dbReference>
<dbReference type="EMBL" id="JANCLU010000008">
    <property type="protein sequence ID" value="MCP8938853.1"/>
    <property type="molecule type" value="Genomic_DNA"/>
</dbReference>
<dbReference type="Gene3D" id="1.10.101.10">
    <property type="entry name" value="PGBD-like superfamily/PGBD"/>
    <property type="match status" value="1"/>
</dbReference>
<dbReference type="Pfam" id="PF03734">
    <property type="entry name" value="YkuD"/>
    <property type="match status" value="1"/>
</dbReference>
<accession>A0ABT1LF32</accession>
<evidence type="ECO:0000259" key="9">
    <source>
        <dbReference type="PROSITE" id="PS52029"/>
    </source>
</evidence>
<dbReference type="PROSITE" id="PS52029">
    <property type="entry name" value="LD_TPASE"/>
    <property type="match status" value="1"/>
</dbReference>
<dbReference type="PANTHER" id="PTHR41533:SF2">
    <property type="entry name" value="BLR7131 PROTEIN"/>
    <property type="match status" value="1"/>
</dbReference>
<dbReference type="SUPFAM" id="SSF141523">
    <property type="entry name" value="L,D-transpeptidase catalytic domain-like"/>
    <property type="match status" value="1"/>
</dbReference>
<dbReference type="Pfam" id="PF01471">
    <property type="entry name" value="PG_binding_1"/>
    <property type="match status" value="1"/>
</dbReference>
<keyword evidence="3" id="KW-0808">Transferase</keyword>
<reference evidence="10 11" key="1">
    <citation type="submission" date="2022-07" db="EMBL/GenBank/DDBJ databases">
        <authorList>
            <person name="Li W.-J."/>
            <person name="Deng Q.-Q."/>
        </authorList>
    </citation>
    <scope>NUCLEOTIDE SEQUENCE [LARGE SCALE GENOMIC DNA]</scope>
    <source>
        <strain evidence="10 11">SYSU M60028</strain>
    </source>
</reference>
<evidence type="ECO:0000256" key="4">
    <source>
        <dbReference type="ARBA" id="ARBA00022960"/>
    </source>
</evidence>
<feature type="chain" id="PRO_5047332588" evidence="8">
    <location>
        <begin position="29"/>
        <end position="619"/>
    </location>
</feature>
<dbReference type="InterPro" id="IPR045380">
    <property type="entry name" value="LD_TPept_scaffold_dom"/>
</dbReference>
<evidence type="ECO:0000256" key="3">
    <source>
        <dbReference type="ARBA" id="ARBA00022679"/>
    </source>
</evidence>
<keyword evidence="4 7" id="KW-0133">Cell shape</keyword>
<dbReference type="Pfam" id="PF20142">
    <property type="entry name" value="Scaffold"/>
    <property type="match status" value="1"/>
</dbReference>
<feature type="active site" description="Nucleophile" evidence="7">
    <location>
        <position position="531"/>
    </location>
</feature>
<comment type="similarity">
    <text evidence="2">Belongs to the YkuD family.</text>
</comment>
<sequence length="619" mass="66280">MRIRAFGVLSAGVCLAALVLAGAPSARAEGGAVDAPPAVAQAAGPEAAGEDGPNLVLPLAEQNLPALPEELQSATDVAQSIPLPEAPEGPLLVEDAAARAAREAAVDIPPPDLPPVTVVIDVPRADMAAAALRAELDAEHPSVAAFAQLARRDREAIAAFYATRADAPLWYKDGKALPAVRSVTDQLSRADEDGMDAAAYAAAGPANATPLAVARAELALSSAAYAYARDARGGRVEPTRLSKLLTPPIALPAPAEVLARLAAASNPGATLADYQPAHPGYRALRQQLAMVKEATAAMPAHGAIPPGPVLRTGARDARVPALRARLGAPDATDTLYDSELADLVAEVQRAHGLKATGRFDAATANALNGTRRATGVTAAEIIANMERWRWLPRDLGERHILVNVPDYSLSLVEDGRVVHEARVIVGKPDTPTPVFSEPMRYVVVNPYWNIPPSIMRNEILPKMAQDPDYAAKHGYEVVRRNGSLSVRQPPGERNALGFIKFLFPNQHSVYLHDTPSRRLFATDRRAYSHGCVRVDQPFRLAEFLLGAQGYDEARMRGLIGKGERTITLKQPVPVHIAYFTLFVDESGRLQRRQDIYGYDEKIQTALGISADGRRYAHLR</sequence>
<comment type="pathway">
    <text evidence="1 7">Cell wall biogenesis; peptidoglycan biosynthesis.</text>
</comment>
<evidence type="ECO:0000256" key="7">
    <source>
        <dbReference type="PROSITE-ProRule" id="PRU01373"/>
    </source>
</evidence>
<feature type="signal peptide" evidence="8">
    <location>
        <begin position="1"/>
        <end position="28"/>
    </location>
</feature>
<evidence type="ECO:0000313" key="10">
    <source>
        <dbReference type="EMBL" id="MCP8938853.1"/>
    </source>
</evidence>
<evidence type="ECO:0000256" key="5">
    <source>
        <dbReference type="ARBA" id="ARBA00022984"/>
    </source>
</evidence>
<keyword evidence="5 7" id="KW-0573">Peptidoglycan synthesis</keyword>
<organism evidence="10 11">
    <name type="scientific">Alsobacter ponti</name>
    <dbReference type="NCBI Taxonomy" id="2962936"/>
    <lineage>
        <taxon>Bacteria</taxon>
        <taxon>Pseudomonadati</taxon>
        <taxon>Pseudomonadota</taxon>
        <taxon>Alphaproteobacteria</taxon>
        <taxon>Hyphomicrobiales</taxon>
        <taxon>Alsobacteraceae</taxon>
        <taxon>Alsobacter</taxon>
    </lineage>
</organism>
<evidence type="ECO:0000256" key="8">
    <source>
        <dbReference type="SAM" id="SignalP"/>
    </source>
</evidence>
<dbReference type="RefSeq" id="WP_254741253.1">
    <property type="nucleotide sequence ID" value="NZ_JANCLU010000008.1"/>
</dbReference>
<name>A0ABT1LF32_9HYPH</name>
<dbReference type="PANTHER" id="PTHR41533">
    <property type="entry name" value="L,D-TRANSPEPTIDASE HI_1667-RELATED"/>
    <property type="match status" value="1"/>
</dbReference>
<dbReference type="InterPro" id="IPR052905">
    <property type="entry name" value="LD-transpeptidase_YkuD-like"/>
</dbReference>
<keyword evidence="6 7" id="KW-0961">Cell wall biogenesis/degradation</keyword>
<dbReference type="InterPro" id="IPR002477">
    <property type="entry name" value="Peptidoglycan-bd-like"/>
</dbReference>
<dbReference type="InterPro" id="IPR036365">
    <property type="entry name" value="PGBD-like_sf"/>
</dbReference>
<comment type="caution">
    <text evidence="10">The sequence shown here is derived from an EMBL/GenBank/DDBJ whole genome shotgun (WGS) entry which is preliminary data.</text>
</comment>
<dbReference type="SUPFAM" id="SSF47090">
    <property type="entry name" value="PGBD-like"/>
    <property type="match status" value="1"/>
</dbReference>
<evidence type="ECO:0000256" key="2">
    <source>
        <dbReference type="ARBA" id="ARBA00005992"/>
    </source>
</evidence>
<feature type="active site" description="Proton donor/acceptor" evidence="7">
    <location>
        <position position="512"/>
    </location>
</feature>
<gene>
    <name evidence="10" type="ORF">NK718_10030</name>
</gene>